<gene>
    <name evidence="2" type="ORF">RchiOBHm_Chr2g0166921</name>
</gene>
<dbReference type="EMBL" id="PDCK01000040">
    <property type="protein sequence ID" value="PRQ53474.1"/>
    <property type="molecule type" value="Genomic_DNA"/>
</dbReference>
<protein>
    <submittedName>
        <fullName evidence="2">Putative phosphogluconate dehydrogenase (NADP(+)-dependent, decarboxylating)</fullName>
        <ecNumber evidence="2">1.1.1.44</ecNumber>
    </submittedName>
</protein>
<keyword evidence="2" id="KW-0560">Oxidoreductase</keyword>
<proteinExistence type="predicted"/>
<evidence type="ECO:0000313" key="2">
    <source>
        <dbReference type="EMBL" id="PRQ53474.1"/>
    </source>
</evidence>
<dbReference type="PANTHER" id="PTHR11811">
    <property type="entry name" value="6-PHOSPHOGLUCONATE DEHYDROGENASE"/>
    <property type="match status" value="1"/>
</dbReference>
<dbReference type="Pfam" id="PF03446">
    <property type="entry name" value="NAD_binding_2"/>
    <property type="match status" value="1"/>
</dbReference>
<dbReference type="Gramene" id="PRQ53474">
    <property type="protein sequence ID" value="PRQ53474"/>
    <property type="gene ID" value="RchiOBHm_Chr2g0166921"/>
</dbReference>
<dbReference type="EC" id="1.1.1.44" evidence="2"/>
<dbReference type="PRINTS" id="PR00076">
    <property type="entry name" value="6PGDHDRGNASE"/>
</dbReference>
<dbReference type="SUPFAM" id="SSF51735">
    <property type="entry name" value="NAD(P)-binding Rossmann-fold domains"/>
    <property type="match status" value="1"/>
</dbReference>
<dbReference type="OMA" id="YMGSGDI"/>
<dbReference type="InterPro" id="IPR006115">
    <property type="entry name" value="6PGDH_NADP-bd"/>
</dbReference>
<evidence type="ECO:0000259" key="1">
    <source>
        <dbReference type="Pfam" id="PF03446"/>
    </source>
</evidence>
<dbReference type="Proteomes" id="UP000238479">
    <property type="component" value="Chromosome 2"/>
</dbReference>
<evidence type="ECO:0000313" key="3">
    <source>
        <dbReference type="Proteomes" id="UP000238479"/>
    </source>
</evidence>
<dbReference type="AlphaFoldDB" id="A0A2P6S466"/>
<dbReference type="InterPro" id="IPR006183">
    <property type="entry name" value="Pgluconate_DH"/>
</dbReference>
<dbReference type="STRING" id="74649.A0A2P6S466"/>
<dbReference type="GO" id="GO:0004616">
    <property type="term" value="F:phosphogluconate dehydrogenase (decarboxylating) activity"/>
    <property type="evidence" value="ECO:0007669"/>
    <property type="project" value="UniProtKB-EC"/>
</dbReference>
<feature type="domain" description="6-phosphogluconate dehydrogenase NADP-binding" evidence="1">
    <location>
        <begin position="5"/>
        <end position="82"/>
    </location>
</feature>
<dbReference type="GO" id="GO:0050661">
    <property type="term" value="F:NADP binding"/>
    <property type="evidence" value="ECO:0007669"/>
    <property type="project" value="InterPro"/>
</dbReference>
<name>A0A2P6S466_ROSCH</name>
<dbReference type="Gene3D" id="3.40.50.720">
    <property type="entry name" value="NAD(P)-binding Rossmann-like Domain"/>
    <property type="match status" value="1"/>
</dbReference>
<reference evidence="2 3" key="1">
    <citation type="journal article" date="2018" name="Nat. Genet.">
        <title>The Rosa genome provides new insights in the design of modern roses.</title>
        <authorList>
            <person name="Bendahmane M."/>
        </authorList>
    </citation>
    <scope>NUCLEOTIDE SEQUENCE [LARGE SCALE GENOMIC DNA]</scope>
    <source>
        <strain evidence="3">cv. Old Blush</strain>
    </source>
</reference>
<comment type="caution">
    <text evidence="2">The sequence shown here is derived from an EMBL/GenBank/DDBJ whole genome shotgun (WGS) entry which is preliminary data.</text>
</comment>
<sequence>MLFAPKDFVLSLSLQRPRSVIILVKAGAPVDQIIAALSAYMGSGDIIDGGNEWYENTERRIHEASTKGLIYLCMGVSGGVAG</sequence>
<dbReference type="InterPro" id="IPR036291">
    <property type="entry name" value="NAD(P)-bd_dom_sf"/>
</dbReference>
<keyword evidence="3" id="KW-1185">Reference proteome</keyword>
<organism evidence="2 3">
    <name type="scientific">Rosa chinensis</name>
    <name type="common">China rose</name>
    <dbReference type="NCBI Taxonomy" id="74649"/>
    <lineage>
        <taxon>Eukaryota</taxon>
        <taxon>Viridiplantae</taxon>
        <taxon>Streptophyta</taxon>
        <taxon>Embryophyta</taxon>
        <taxon>Tracheophyta</taxon>
        <taxon>Spermatophyta</taxon>
        <taxon>Magnoliopsida</taxon>
        <taxon>eudicotyledons</taxon>
        <taxon>Gunneridae</taxon>
        <taxon>Pentapetalae</taxon>
        <taxon>rosids</taxon>
        <taxon>fabids</taxon>
        <taxon>Rosales</taxon>
        <taxon>Rosaceae</taxon>
        <taxon>Rosoideae</taxon>
        <taxon>Rosoideae incertae sedis</taxon>
        <taxon>Rosa</taxon>
    </lineage>
</organism>
<accession>A0A2P6S466</accession>